<accession>A0ABP0G5N6</accession>
<evidence type="ECO:0000313" key="3">
    <source>
        <dbReference type="EMBL" id="CAK8686487.1"/>
    </source>
</evidence>
<evidence type="ECO:0000259" key="2">
    <source>
        <dbReference type="PROSITE" id="PS50097"/>
    </source>
</evidence>
<organism evidence="3 4">
    <name type="scientific">Clavelina lepadiformis</name>
    <name type="common">Light-bulb sea squirt</name>
    <name type="synonym">Ascidia lepadiformis</name>
    <dbReference type="NCBI Taxonomy" id="159417"/>
    <lineage>
        <taxon>Eukaryota</taxon>
        <taxon>Metazoa</taxon>
        <taxon>Chordata</taxon>
        <taxon>Tunicata</taxon>
        <taxon>Ascidiacea</taxon>
        <taxon>Aplousobranchia</taxon>
        <taxon>Clavelinidae</taxon>
        <taxon>Clavelina</taxon>
    </lineage>
</organism>
<feature type="region of interest" description="Disordered" evidence="1">
    <location>
        <begin position="328"/>
        <end position="347"/>
    </location>
</feature>
<dbReference type="InterPro" id="IPR011333">
    <property type="entry name" value="SKP1/BTB/POZ_sf"/>
</dbReference>
<feature type="compositionally biased region" description="Polar residues" evidence="1">
    <location>
        <begin position="434"/>
        <end position="450"/>
    </location>
</feature>
<dbReference type="SUPFAM" id="SSF54695">
    <property type="entry name" value="POZ domain"/>
    <property type="match status" value="1"/>
</dbReference>
<dbReference type="Gene3D" id="3.30.710.10">
    <property type="entry name" value="Potassium Channel Kv1.1, Chain A"/>
    <property type="match status" value="1"/>
</dbReference>
<keyword evidence="4" id="KW-1185">Reference proteome</keyword>
<reference evidence="3 4" key="1">
    <citation type="submission" date="2024-02" db="EMBL/GenBank/DDBJ databases">
        <authorList>
            <person name="Daric V."/>
            <person name="Darras S."/>
        </authorList>
    </citation>
    <scope>NUCLEOTIDE SEQUENCE [LARGE SCALE GENOMIC DNA]</scope>
</reference>
<feature type="domain" description="BTB" evidence="2">
    <location>
        <begin position="560"/>
        <end position="631"/>
    </location>
</feature>
<protein>
    <recommendedName>
        <fullName evidence="2">BTB domain-containing protein</fullName>
    </recommendedName>
</protein>
<comment type="caution">
    <text evidence="3">The sequence shown here is derived from an EMBL/GenBank/DDBJ whole genome shotgun (WGS) entry which is preliminary data.</text>
</comment>
<feature type="region of interest" description="Disordered" evidence="1">
    <location>
        <begin position="427"/>
        <end position="456"/>
    </location>
</feature>
<feature type="region of interest" description="Disordered" evidence="1">
    <location>
        <begin position="748"/>
        <end position="770"/>
    </location>
</feature>
<feature type="region of interest" description="Disordered" evidence="1">
    <location>
        <begin position="821"/>
        <end position="921"/>
    </location>
</feature>
<feature type="compositionally biased region" description="Low complexity" evidence="1">
    <location>
        <begin position="750"/>
        <end position="770"/>
    </location>
</feature>
<evidence type="ECO:0000256" key="1">
    <source>
        <dbReference type="SAM" id="MobiDB-lite"/>
    </source>
</evidence>
<proteinExistence type="predicted"/>
<dbReference type="EMBL" id="CAWYQH010000102">
    <property type="protein sequence ID" value="CAK8686487.1"/>
    <property type="molecule type" value="Genomic_DNA"/>
</dbReference>
<feature type="compositionally biased region" description="Basic residues" evidence="1">
    <location>
        <begin position="337"/>
        <end position="347"/>
    </location>
</feature>
<feature type="compositionally biased region" description="Acidic residues" evidence="1">
    <location>
        <begin position="1023"/>
        <end position="1043"/>
    </location>
</feature>
<sequence>MDDSMDAFQSLTLGSKRIIPLSRLRRKKRFAPSLSESEDNKISTKIVDDSAEELPLLVEDKNVGLEIEPNDTFYKISDLPDDTNDPTNVRKSYELEAASNSNVNDKDKEENQTPGARCAVCEQNIPAQECSSHYVDCLRKKFSSKQDMKLRLCDRVRCTTCGEEVEVSKYEAHREDCCTLNMQTARKVYMETVTSSYFGKEKSSQSNQRSKPSKCFCPSCNKNLSSFDSPSRRYHVNRCLDEIPRPIATTRSAADENNENRDKNGGDASGVVCSQCKKSFKSKRGLSMHLRKCPGTVTEVRKTNPKRKKKIRTPRNPDDELVQFAKGLSASEMETKKAKKREDKRKKKEIPIPVMLLESPSSRKAALEAKLALMIDKSSKNDDVPSTPSLPETSSNISGVSRKILSNWSGQVDVDDHLSEDHDKELDLDHDTEATNSSKVTPSAEPTSLRSAEKIDIDVPLPSKSFRGSEENNFADSVVVVDDETICPTLQILMDLNESGKSSNGKAENLKNASPPGSTNTYFVADCDPEKVEEIDENSLCCLPPLAESFKTLIGNQSYSDMIVEFAEESQTDRDTLHLHKCVLHCRCPQLLQVLEKSRMDNGIYQVSCCTREQFMPLLSYLYTGQVMDADNVTCTSAKLGINLSTCMKLSPAKDEAENADLERNVSSFDSISFTLKLDSDISQPFVSDNSGDFNTTAFPTEVTPPVPGQVGPVSDHRLTSPEPNAMEGGCVENPFYLEEDSFPIESGVESLRPRSSAEPSSSSKRFVAESSVVDAAEELEEESGTEFISLTEETDEREFTPFFTHTPTPTVKVTSIRELSDEDTDKQELIIGSSDVEPRSPLSFSSDNDLFALETPDSSQKTPHQVASSFVNRSLSEPTEASASDDTKSGLFRDNFQERNETTTNGACHQDEGNGGSSNYLNELPNDCVLEVPKNISDKKRKSIIMTPTFPSRQKCMRMNGSTPEIQTEFIPDRGFDSPYSNKDVSAIAFSPVSEKGSQGSYQAVPPLFNLDSPTAQRSGEENENTDDNVEIYDLTMDDDRDNYDATFDRRSLSQPANNTPRDDADELFGSCTQPGPRTFKFRAIQDPVSPPQCAESWDPEFSTNDSVLLAAALGLDKTEAQKPSIEAPPENFKTPLRTSRQKSKSGMVPITPAPNLSDLDTPEILKRGQRIGLKNIGKKKLKTKLREMHAYSHQLESSEEDSPVKSKPTTENKASSETKELTICDQSSQPRSPEESSDSDCDLIDALFPVREDREKEGREKASKLLESLTDQEFLHQVSSALDSLHRRGLLVKELERVQSKMRGIPRGSLKDMGMWLDRLTPNTQSYSRECIL</sequence>
<feature type="region of interest" description="Disordered" evidence="1">
    <location>
        <begin position="995"/>
        <end position="1074"/>
    </location>
</feature>
<dbReference type="InterPro" id="IPR000210">
    <property type="entry name" value="BTB/POZ_dom"/>
</dbReference>
<evidence type="ECO:0000313" key="4">
    <source>
        <dbReference type="Proteomes" id="UP001642483"/>
    </source>
</evidence>
<feature type="compositionally biased region" description="Basic and acidic residues" evidence="1">
    <location>
        <begin position="1204"/>
        <end position="1224"/>
    </location>
</feature>
<feature type="compositionally biased region" description="Basic and acidic residues" evidence="1">
    <location>
        <begin position="1044"/>
        <end position="1053"/>
    </location>
</feature>
<feature type="compositionally biased region" description="Polar residues" evidence="1">
    <location>
        <begin position="857"/>
        <end position="885"/>
    </location>
</feature>
<name>A0ABP0G5N6_CLALP</name>
<feature type="region of interest" description="Disordered" evidence="1">
    <location>
        <begin position="250"/>
        <end position="269"/>
    </location>
</feature>
<feature type="region of interest" description="Disordered" evidence="1">
    <location>
        <begin position="379"/>
        <end position="398"/>
    </location>
</feature>
<feature type="region of interest" description="Disordered" evidence="1">
    <location>
        <begin position="1121"/>
        <end position="1245"/>
    </location>
</feature>
<dbReference type="PROSITE" id="PS50097">
    <property type="entry name" value="BTB"/>
    <property type="match status" value="1"/>
</dbReference>
<dbReference type="PANTHER" id="PTHR21541">
    <property type="entry name" value="BTB POZ DOMAIN CONTAINING 12"/>
    <property type="match status" value="1"/>
</dbReference>
<gene>
    <name evidence="3" type="ORF">CVLEPA_LOCUS18417</name>
</gene>
<dbReference type="PANTHER" id="PTHR21541:SF3">
    <property type="entry name" value="STRUCTURE-SPECIFIC ENDONUCLEASE SUBUNIT SLX4"/>
    <property type="match status" value="1"/>
</dbReference>
<dbReference type="Proteomes" id="UP001642483">
    <property type="component" value="Unassembled WGS sequence"/>
</dbReference>
<feature type="compositionally biased region" description="Polar residues" evidence="1">
    <location>
        <begin position="384"/>
        <end position="398"/>
    </location>
</feature>